<feature type="transmembrane region" description="Helical" evidence="6">
    <location>
        <begin position="364"/>
        <end position="386"/>
    </location>
</feature>
<feature type="transmembrane region" description="Helical" evidence="6">
    <location>
        <begin position="333"/>
        <end position="352"/>
    </location>
</feature>
<feature type="transmembrane region" description="Helical" evidence="6">
    <location>
        <begin position="140"/>
        <end position="160"/>
    </location>
</feature>
<keyword evidence="2" id="KW-0813">Transport</keyword>
<feature type="transmembrane region" description="Helical" evidence="6">
    <location>
        <begin position="166"/>
        <end position="185"/>
    </location>
</feature>
<proteinExistence type="predicted"/>
<dbReference type="InterPro" id="IPR020846">
    <property type="entry name" value="MFS_dom"/>
</dbReference>
<evidence type="ECO:0000313" key="9">
    <source>
        <dbReference type="Proteomes" id="UP000679950"/>
    </source>
</evidence>
<feature type="transmembrane region" description="Helical" evidence="6">
    <location>
        <begin position="296"/>
        <end position="313"/>
    </location>
</feature>
<feature type="transmembrane region" description="Helical" evidence="6">
    <location>
        <begin position="274"/>
        <end position="290"/>
    </location>
</feature>
<dbReference type="CDD" id="cd17489">
    <property type="entry name" value="MFS_YfcJ_like"/>
    <property type="match status" value="1"/>
</dbReference>
<comment type="caution">
    <text evidence="8">The sequence shown here is derived from an EMBL/GenBank/DDBJ whole genome shotgun (WGS) entry which is preliminary data.</text>
</comment>
<name>A0ABQ4KE66_9BACI</name>
<dbReference type="RefSeq" id="WP_246516722.1">
    <property type="nucleotide sequence ID" value="NZ_BORB01000003.1"/>
</dbReference>
<feature type="domain" description="Major facilitator superfamily (MFS) profile" evidence="7">
    <location>
        <begin position="12"/>
        <end position="391"/>
    </location>
</feature>
<dbReference type="InterPro" id="IPR011701">
    <property type="entry name" value="MFS"/>
</dbReference>
<comment type="subcellular location">
    <subcellularLocation>
        <location evidence="1">Cell membrane</location>
        <topology evidence="1">Multi-pass membrane protein</topology>
    </subcellularLocation>
</comment>
<keyword evidence="9" id="KW-1185">Reference proteome</keyword>
<feature type="transmembrane region" description="Helical" evidence="6">
    <location>
        <begin position="82"/>
        <end position="105"/>
    </location>
</feature>
<reference evidence="8 9" key="1">
    <citation type="submission" date="2021-03" db="EMBL/GenBank/DDBJ databases">
        <title>Antimicrobial resistance genes in bacteria isolated from Japanese honey, and their potential for conferring macrolide and lincosamide resistance in the American foulbrood pathogen Paenibacillus larvae.</title>
        <authorList>
            <person name="Okamoto M."/>
            <person name="Kumagai M."/>
            <person name="Kanamori H."/>
            <person name="Takamatsu D."/>
        </authorList>
    </citation>
    <scope>NUCLEOTIDE SEQUENCE [LARGE SCALE GENOMIC DNA]</scope>
    <source>
        <strain evidence="8 9">J8TS2</strain>
    </source>
</reference>
<dbReference type="Gene3D" id="1.20.1250.20">
    <property type="entry name" value="MFS general substrate transporter like domains"/>
    <property type="match status" value="1"/>
</dbReference>
<feature type="transmembrane region" description="Helical" evidence="6">
    <location>
        <begin position="50"/>
        <end position="70"/>
    </location>
</feature>
<dbReference type="PANTHER" id="PTHR23531">
    <property type="entry name" value="QUINOLENE RESISTANCE PROTEIN NORA"/>
    <property type="match status" value="1"/>
</dbReference>
<feature type="transmembrane region" description="Helical" evidence="6">
    <location>
        <begin position="111"/>
        <end position="128"/>
    </location>
</feature>
<evidence type="ECO:0000259" key="7">
    <source>
        <dbReference type="PROSITE" id="PS50850"/>
    </source>
</evidence>
<protein>
    <recommendedName>
        <fullName evidence="7">Major facilitator superfamily (MFS) profile domain-containing protein</fullName>
    </recommendedName>
</protein>
<evidence type="ECO:0000256" key="3">
    <source>
        <dbReference type="ARBA" id="ARBA00022692"/>
    </source>
</evidence>
<feature type="transmembrane region" description="Helical" evidence="6">
    <location>
        <begin position="211"/>
        <end position="232"/>
    </location>
</feature>
<evidence type="ECO:0000256" key="5">
    <source>
        <dbReference type="ARBA" id="ARBA00023136"/>
    </source>
</evidence>
<dbReference type="SUPFAM" id="SSF103473">
    <property type="entry name" value="MFS general substrate transporter"/>
    <property type="match status" value="1"/>
</dbReference>
<dbReference type="Pfam" id="PF07690">
    <property type="entry name" value="MFS_1"/>
    <property type="match status" value="1"/>
</dbReference>
<dbReference type="EMBL" id="BORB01000003">
    <property type="protein sequence ID" value="GIN56182.1"/>
    <property type="molecule type" value="Genomic_DNA"/>
</dbReference>
<sequence length="402" mass="43970">MEKLKEGLWTKQYILVISMTIIFFLSMQSLLGGFPIYVANITQDPASGGLMTTSFMLAAVLSRPFIGVIIPRINMKKWLLSSILFTVVVVALSYFTTSLGLLILLRVMQGIGFGFITTLLATLATNLIPSSRLGEGIGYFGMSTSIGSTLGPMLAISMIHSFSFKFVLEFSFLMLVFVWLGSYWLKSSPIPIKANDEPKTSIMQAAFDRKAFLPCFLVMLFYITFAGVVNFLDGLGAVSGLGGQTSIFFLFIAIMLVVTRPFSGIIFDRFGHKYLIYPASFAAIIGLILLAKTGNIYTLIFAGIFYGFAYGVMQPTFQAWAVSQVSADKKATANAMSLSFMDLGQAIGAFALGRTAGIIGYHSMYGVATIMIAVLLVIYFSIHLLVNKKRRRTLSQADVDVV</sequence>
<keyword evidence="4 6" id="KW-1133">Transmembrane helix</keyword>
<gene>
    <name evidence="8" type="ORF">J8TS2_05010</name>
</gene>
<dbReference type="Proteomes" id="UP000679950">
    <property type="component" value="Unassembled WGS sequence"/>
</dbReference>
<dbReference type="PROSITE" id="PS50850">
    <property type="entry name" value="MFS"/>
    <property type="match status" value="1"/>
</dbReference>
<feature type="transmembrane region" description="Helical" evidence="6">
    <location>
        <begin position="12"/>
        <end position="38"/>
    </location>
</feature>
<evidence type="ECO:0000256" key="1">
    <source>
        <dbReference type="ARBA" id="ARBA00004651"/>
    </source>
</evidence>
<accession>A0ABQ4KE66</accession>
<evidence type="ECO:0000256" key="6">
    <source>
        <dbReference type="SAM" id="Phobius"/>
    </source>
</evidence>
<keyword evidence="3 6" id="KW-0812">Transmembrane</keyword>
<evidence type="ECO:0000313" key="8">
    <source>
        <dbReference type="EMBL" id="GIN56182.1"/>
    </source>
</evidence>
<dbReference type="InterPro" id="IPR052714">
    <property type="entry name" value="MFS_Exporter"/>
</dbReference>
<dbReference type="PANTHER" id="PTHR23531:SF1">
    <property type="entry name" value="QUINOLENE RESISTANCE PROTEIN NORA"/>
    <property type="match status" value="1"/>
</dbReference>
<evidence type="ECO:0000256" key="2">
    <source>
        <dbReference type="ARBA" id="ARBA00022448"/>
    </source>
</evidence>
<keyword evidence="5 6" id="KW-0472">Membrane</keyword>
<evidence type="ECO:0000256" key="4">
    <source>
        <dbReference type="ARBA" id="ARBA00022989"/>
    </source>
</evidence>
<feature type="transmembrane region" description="Helical" evidence="6">
    <location>
        <begin position="244"/>
        <end position="262"/>
    </location>
</feature>
<dbReference type="InterPro" id="IPR036259">
    <property type="entry name" value="MFS_trans_sf"/>
</dbReference>
<organism evidence="8 9">
    <name type="scientific">Lederbergia ruris</name>
    <dbReference type="NCBI Taxonomy" id="217495"/>
    <lineage>
        <taxon>Bacteria</taxon>
        <taxon>Bacillati</taxon>
        <taxon>Bacillota</taxon>
        <taxon>Bacilli</taxon>
        <taxon>Bacillales</taxon>
        <taxon>Bacillaceae</taxon>
        <taxon>Lederbergia</taxon>
    </lineage>
</organism>